<reference evidence="2" key="1">
    <citation type="journal article" date="2019" name="Int. J. Syst. Evol. Microbiol.">
        <title>The Global Catalogue of Microorganisms (GCM) 10K type strain sequencing project: providing services to taxonomists for standard genome sequencing and annotation.</title>
        <authorList>
            <consortium name="The Broad Institute Genomics Platform"/>
            <consortium name="The Broad Institute Genome Sequencing Center for Infectious Disease"/>
            <person name="Wu L."/>
            <person name="Ma J."/>
        </authorList>
    </citation>
    <scope>NUCLEOTIDE SEQUENCE [LARGE SCALE GENOMIC DNA]</scope>
    <source>
        <strain evidence="2">ICMP 6774ER</strain>
    </source>
</reference>
<protein>
    <recommendedName>
        <fullName evidence="3">Sensor domain-containing protein</fullName>
    </recommendedName>
</protein>
<accession>A0ABW4SRA7</accession>
<sequence length="199" mass="20950">MTNLLLAGALALAAAPADTIPKGFLLWERAAAKKDDNPETNWAVNRRITARLTVNPCDKNALASAGRVAARTIVYTSVPDFQKSEQVILYSSGDQATQALAELKAALRTCASAKTGGFAYRYSAKPVTLGDEALAVTGQNYAGRKPAIGGERAIVSRKGNALILYSQAGEWGKPAKADFTAQTRDATTMLGKICAIASC</sequence>
<dbReference type="RefSeq" id="WP_379571868.1">
    <property type="nucleotide sequence ID" value="NZ_JBHUFV010000016.1"/>
</dbReference>
<organism evidence="1 2">
    <name type="scientific">Nonomuraea mangrovi</name>
    <dbReference type="NCBI Taxonomy" id="2316207"/>
    <lineage>
        <taxon>Bacteria</taxon>
        <taxon>Bacillati</taxon>
        <taxon>Actinomycetota</taxon>
        <taxon>Actinomycetes</taxon>
        <taxon>Streptosporangiales</taxon>
        <taxon>Streptosporangiaceae</taxon>
        <taxon>Nonomuraea</taxon>
    </lineage>
</organism>
<dbReference type="InterPro" id="IPR038232">
    <property type="entry name" value="PknH-like_Extracell_sf"/>
</dbReference>
<gene>
    <name evidence="1" type="ORF">ACFSKW_10995</name>
</gene>
<dbReference type="EMBL" id="JBHUFV010000016">
    <property type="protein sequence ID" value="MFD1932003.1"/>
    <property type="molecule type" value="Genomic_DNA"/>
</dbReference>
<dbReference type="Proteomes" id="UP001597368">
    <property type="component" value="Unassembled WGS sequence"/>
</dbReference>
<dbReference type="Gene3D" id="3.40.1000.70">
    <property type="entry name" value="PknH-like extracellular domain"/>
    <property type="match status" value="1"/>
</dbReference>
<name>A0ABW4SRA7_9ACTN</name>
<keyword evidence="2" id="KW-1185">Reference proteome</keyword>
<evidence type="ECO:0008006" key="3">
    <source>
        <dbReference type="Google" id="ProtNLM"/>
    </source>
</evidence>
<evidence type="ECO:0000313" key="2">
    <source>
        <dbReference type="Proteomes" id="UP001597368"/>
    </source>
</evidence>
<proteinExistence type="predicted"/>
<comment type="caution">
    <text evidence="1">The sequence shown here is derived from an EMBL/GenBank/DDBJ whole genome shotgun (WGS) entry which is preliminary data.</text>
</comment>
<evidence type="ECO:0000313" key="1">
    <source>
        <dbReference type="EMBL" id="MFD1932003.1"/>
    </source>
</evidence>